<evidence type="ECO:0000256" key="4">
    <source>
        <dbReference type="ARBA" id="ARBA00023004"/>
    </source>
</evidence>
<comment type="catalytic activity">
    <reaction evidence="6">
        <text>(R)-lactate + A = pyruvate + AH2</text>
        <dbReference type="Rhea" id="RHEA:15089"/>
        <dbReference type="ChEBI" id="CHEBI:13193"/>
        <dbReference type="ChEBI" id="CHEBI:15361"/>
        <dbReference type="ChEBI" id="CHEBI:16004"/>
        <dbReference type="ChEBI" id="CHEBI:17499"/>
    </reaction>
</comment>
<comment type="caution">
    <text evidence="8">The sequence shown here is derived from an EMBL/GenBank/DDBJ whole genome shotgun (WGS) entry which is preliminary data.</text>
</comment>
<dbReference type="PROSITE" id="PS51379">
    <property type="entry name" value="4FE4S_FER_2"/>
    <property type="match status" value="1"/>
</dbReference>
<evidence type="ECO:0000313" key="9">
    <source>
        <dbReference type="Proteomes" id="UP001254848"/>
    </source>
</evidence>
<dbReference type="Pfam" id="PF13183">
    <property type="entry name" value="Fer4_8"/>
    <property type="match status" value="1"/>
</dbReference>
<gene>
    <name evidence="8" type="ORF">Q4T40_12525</name>
</gene>
<dbReference type="InterPro" id="IPR017900">
    <property type="entry name" value="4Fe4S_Fe_S_CS"/>
</dbReference>
<keyword evidence="2 6" id="KW-0479">Metal-binding</keyword>
<keyword evidence="6" id="KW-0813">Transport</keyword>
<comment type="cofactor">
    <cofactor evidence="6">
        <name>[4Fe-4S] cluster</name>
        <dbReference type="ChEBI" id="CHEBI:49883"/>
    </cofactor>
    <text evidence="6">Binds 2 [4Fe-4S] clusters.</text>
</comment>
<comment type="catalytic activity">
    <reaction evidence="6">
        <text>glycolate + A = glyoxylate + AH2</text>
        <dbReference type="Rhea" id="RHEA:21264"/>
        <dbReference type="ChEBI" id="CHEBI:13193"/>
        <dbReference type="ChEBI" id="CHEBI:17499"/>
        <dbReference type="ChEBI" id="CHEBI:29805"/>
        <dbReference type="ChEBI" id="CHEBI:36655"/>
        <dbReference type="EC" id="1.1.99.14"/>
    </reaction>
</comment>
<proteinExistence type="predicted"/>
<evidence type="ECO:0000313" key="8">
    <source>
        <dbReference type="EMBL" id="MDT8902072.1"/>
    </source>
</evidence>
<evidence type="ECO:0000256" key="6">
    <source>
        <dbReference type="PIRNR" id="PIRNR000139"/>
    </source>
</evidence>
<dbReference type="Proteomes" id="UP001254848">
    <property type="component" value="Unassembled WGS sequence"/>
</dbReference>
<dbReference type="PROSITE" id="PS00198">
    <property type="entry name" value="4FE4S_FER_1"/>
    <property type="match status" value="2"/>
</dbReference>
<dbReference type="PANTHER" id="PTHR32479:SF20">
    <property type="entry name" value="GLYCOLATE OXIDASE IRON-SULFUR SUBUNIT"/>
    <property type="match status" value="1"/>
</dbReference>
<protein>
    <recommendedName>
        <fullName evidence="6">Glycolate oxidase iron-sulfur subunit</fullName>
        <ecNumber evidence="6">1.1.99.14</ecNumber>
    </recommendedName>
</protein>
<dbReference type="PANTHER" id="PTHR32479">
    <property type="entry name" value="GLYCOLATE OXIDASE IRON-SULFUR SUBUNIT"/>
    <property type="match status" value="1"/>
</dbReference>
<evidence type="ECO:0000256" key="2">
    <source>
        <dbReference type="ARBA" id="ARBA00022723"/>
    </source>
</evidence>
<keyword evidence="9" id="KW-1185">Reference proteome</keyword>
<reference evidence="8 9" key="1">
    <citation type="submission" date="2023-07" db="EMBL/GenBank/DDBJ databases">
        <title>The novel representative of Negativicutes class, Anaeroselena agilis gen. nov. sp. nov.</title>
        <authorList>
            <person name="Prokofeva M.I."/>
            <person name="Elcheninov A.G."/>
            <person name="Klyukina A."/>
            <person name="Kublanov I.V."/>
            <person name="Frolov E.N."/>
            <person name="Podosokorskaya O.A."/>
        </authorList>
    </citation>
    <scope>NUCLEOTIDE SEQUENCE [LARGE SCALE GENOMIC DNA]</scope>
    <source>
        <strain evidence="8 9">4137-cl</strain>
    </source>
</reference>
<dbReference type="InterPro" id="IPR009051">
    <property type="entry name" value="Helical_ferredxn"/>
</dbReference>
<keyword evidence="6" id="KW-0249">Electron transport</keyword>
<accession>A0ABU3P0H3</accession>
<evidence type="ECO:0000259" key="7">
    <source>
        <dbReference type="PROSITE" id="PS51379"/>
    </source>
</evidence>
<evidence type="ECO:0000256" key="1">
    <source>
        <dbReference type="ARBA" id="ARBA00022485"/>
    </source>
</evidence>
<dbReference type="InterPro" id="IPR012257">
    <property type="entry name" value="Glc_ox_4Fe-4S"/>
</dbReference>
<sequence length="442" mass="48673">MSDDNKKLLAELEDALANCMKCGNCMEVCPIYKEFKTESTVARGKIALMEAVLSGQSEITAGFDQRMAMCVSCKACTAKCPCGVKADELIIKGREAIVKTRGLHPIKKAAFALLKARPLFDFGLRMAGVFGPLAFKKLPGRLATVARFPMPGLDRKRIMAPIASTPLRSQVPEVVKVDNPKLRVAFFTGCTINYIYTDVGQAVLNVLKENDVEVTLPALQHCCAVPVHISGDIELAKVFAKHNIETFERYNPDYIVAACGSCTMAWKKDYPEMFADDPEMKARAEKLAARTYEISQFLVDVVKFRRDNLGEVKAKVTMHDPCHMARGIAVTAQPREVLKAIPGLEFVEMKEPARCCGAGGSFSLAHYDVARTINDRKLADIASTGADTVATGCGMCRMHITDGLVQSGRNEQVFHTVQLLDRAYKAGKKDEPKKAKDEFHFH</sequence>
<dbReference type="EC" id="1.1.99.14" evidence="6"/>
<dbReference type="Gene3D" id="1.10.1060.10">
    <property type="entry name" value="Alpha-helical ferredoxin"/>
    <property type="match status" value="1"/>
</dbReference>
<keyword evidence="4 6" id="KW-0408">Iron</keyword>
<evidence type="ECO:0000256" key="3">
    <source>
        <dbReference type="ARBA" id="ARBA00022737"/>
    </source>
</evidence>
<dbReference type="InterPro" id="IPR017896">
    <property type="entry name" value="4Fe4S_Fe-S-bd"/>
</dbReference>
<name>A0ABU3P0H3_9FIRM</name>
<dbReference type="RefSeq" id="WP_413780562.1">
    <property type="nucleotide sequence ID" value="NZ_JAUOZS010000001.1"/>
</dbReference>
<dbReference type="SUPFAM" id="SSF46548">
    <property type="entry name" value="alpha-helical ferredoxin"/>
    <property type="match status" value="1"/>
</dbReference>
<keyword evidence="3" id="KW-0677">Repeat</keyword>
<keyword evidence="5 6" id="KW-0411">Iron-sulfur</keyword>
<dbReference type="EMBL" id="JAUOZS010000001">
    <property type="protein sequence ID" value="MDT8902072.1"/>
    <property type="molecule type" value="Genomic_DNA"/>
</dbReference>
<feature type="domain" description="4Fe-4S ferredoxin-type" evidence="7">
    <location>
        <begin position="8"/>
        <end position="40"/>
    </location>
</feature>
<keyword evidence="1 6" id="KW-0004">4Fe-4S</keyword>
<evidence type="ECO:0000256" key="5">
    <source>
        <dbReference type="ARBA" id="ARBA00023014"/>
    </source>
</evidence>
<organism evidence="8 9">
    <name type="scientific">Anaeroselena agilis</name>
    <dbReference type="NCBI Taxonomy" id="3063788"/>
    <lineage>
        <taxon>Bacteria</taxon>
        <taxon>Bacillati</taxon>
        <taxon>Bacillota</taxon>
        <taxon>Negativicutes</taxon>
        <taxon>Acetonemataceae</taxon>
        <taxon>Anaeroselena</taxon>
    </lineage>
</organism>
<dbReference type="PIRSF" id="PIRSF000139">
    <property type="entry name" value="Glc_ox_4Fe-4S"/>
    <property type="match status" value="1"/>
</dbReference>
<dbReference type="InterPro" id="IPR004017">
    <property type="entry name" value="Cys_rich_dom"/>
</dbReference>
<dbReference type="Pfam" id="PF02754">
    <property type="entry name" value="CCG"/>
    <property type="match status" value="2"/>
</dbReference>
<comment type="function">
    <text evidence="6">Component of a complex that catalyzes the oxidation of glycolate to glyoxylate.</text>
</comment>